<keyword evidence="3" id="KW-1185">Reference proteome</keyword>
<organism evidence="2 3">
    <name type="scientific">Myotis davidii</name>
    <name type="common">David's myotis</name>
    <dbReference type="NCBI Taxonomy" id="225400"/>
    <lineage>
        <taxon>Eukaryota</taxon>
        <taxon>Metazoa</taxon>
        <taxon>Chordata</taxon>
        <taxon>Craniata</taxon>
        <taxon>Vertebrata</taxon>
        <taxon>Euteleostomi</taxon>
        <taxon>Mammalia</taxon>
        <taxon>Eutheria</taxon>
        <taxon>Laurasiatheria</taxon>
        <taxon>Chiroptera</taxon>
        <taxon>Yangochiroptera</taxon>
        <taxon>Vespertilionidae</taxon>
        <taxon>Myotis</taxon>
    </lineage>
</organism>
<reference evidence="3" key="1">
    <citation type="journal article" date="2013" name="Science">
        <title>Comparative analysis of bat genomes provides insight into the evolution of flight and immunity.</title>
        <authorList>
            <person name="Zhang G."/>
            <person name="Cowled C."/>
            <person name="Shi Z."/>
            <person name="Huang Z."/>
            <person name="Bishop-Lilly K.A."/>
            <person name="Fang X."/>
            <person name="Wynne J.W."/>
            <person name="Xiong Z."/>
            <person name="Baker M.L."/>
            <person name="Zhao W."/>
            <person name="Tachedjian M."/>
            <person name="Zhu Y."/>
            <person name="Zhou P."/>
            <person name="Jiang X."/>
            <person name="Ng J."/>
            <person name="Yang L."/>
            <person name="Wu L."/>
            <person name="Xiao J."/>
            <person name="Feng Y."/>
            <person name="Chen Y."/>
            <person name="Sun X."/>
            <person name="Zhang Y."/>
            <person name="Marsh G.A."/>
            <person name="Crameri G."/>
            <person name="Broder C.C."/>
            <person name="Frey K.G."/>
            <person name="Wang L.F."/>
            <person name="Wang J."/>
        </authorList>
    </citation>
    <scope>NUCLEOTIDE SEQUENCE [LARGE SCALE GENOMIC DNA]</scope>
</reference>
<sequence>MGQDRTPLGAPVGFSKHLAGPSRSVGVGEGNSGSRNLKSSGKSPQREVAKTSISAMDVDVSRVYGFEAATDYVLQMTPI</sequence>
<proteinExistence type="predicted"/>
<accession>L5M7W3</accession>
<feature type="region of interest" description="Disordered" evidence="1">
    <location>
        <begin position="1"/>
        <end position="50"/>
    </location>
</feature>
<protein>
    <submittedName>
        <fullName evidence="2">Uncharacterized protein</fullName>
    </submittedName>
</protein>
<dbReference type="AlphaFoldDB" id="L5M7W3"/>
<feature type="compositionally biased region" description="Polar residues" evidence="1">
    <location>
        <begin position="32"/>
        <end position="43"/>
    </location>
</feature>
<dbReference type="EMBL" id="KB103225">
    <property type="protein sequence ID" value="ELK34422.1"/>
    <property type="molecule type" value="Genomic_DNA"/>
</dbReference>
<evidence type="ECO:0000256" key="1">
    <source>
        <dbReference type="SAM" id="MobiDB-lite"/>
    </source>
</evidence>
<evidence type="ECO:0000313" key="3">
    <source>
        <dbReference type="Proteomes" id="UP000010556"/>
    </source>
</evidence>
<evidence type="ECO:0000313" key="2">
    <source>
        <dbReference type="EMBL" id="ELK34422.1"/>
    </source>
</evidence>
<gene>
    <name evidence="2" type="ORF">MDA_GLEAN10013798</name>
</gene>
<name>L5M7W3_MYODS</name>
<dbReference type="Proteomes" id="UP000010556">
    <property type="component" value="Unassembled WGS sequence"/>
</dbReference>